<feature type="transmembrane region" description="Helical" evidence="9">
    <location>
        <begin position="136"/>
        <end position="155"/>
    </location>
</feature>
<evidence type="ECO:0008006" key="12">
    <source>
        <dbReference type="Google" id="ProtNLM"/>
    </source>
</evidence>
<feature type="region of interest" description="Disordered" evidence="8">
    <location>
        <begin position="272"/>
        <end position="320"/>
    </location>
</feature>
<reference evidence="10 11" key="1">
    <citation type="submission" date="2024-01" db="EMBL/GenBank/DDBJ databases">
        <title>Genome assemblies of Stephania.</title>
        <authorList>
            <person name="Yang L."/>
        </authorList>
    </citation>
    <scope>NUCLEOTIDE SEQUENCE [LARGE SCALE GENOMIC DNA]</scope>
    <source>
        <strain evidence="10">YNDBR</strain>
        <tissue evidence="10">Leaf</tissue>
    </source>
</reference>
<feature type="compositionally biased region" description="Polar residues" evidence="8">
    <location>
        <begin position="272"/>
        <end position="285"/>
    </location>
</feature>
<evidence type="ECO:0000256" key="3">
    <source>
        <dbReference type="ARBA" id="ARBA00022692"/>
    </source>
</evidence>
<dbReference type="GO" id="GO:0006952">
    <property type="term" value="P:defense response"/>
    <property type="evidence" value="ECO:0007669"/>
    <property type="project" value="UniProtKB-KW"/>
</dbReference>
<evidence type="ECO:0000256" key="6">
    <source>
        <dbReference type="ARBA" id="ARBA00023136"/>
    </source>
</evidence>
<evidence type="ECO:0000256" key="2">
    <source>
        <dbReference type="ARBA" id="ARBA00006574"/>
    </source>
</evidence>
<dbReference type="GO" id="GO:0016020">
    <property type="term" value="C:membrane"/>
    <property type="evidence" value="ECO:0007669"/>
    <property type="project" value="UniProtKB-SubCell"/>
</dbReference>
<keyword evidence="6 9" id="KW-0472">Membrane</keyword>
<dbReference type="Pfam" id="PF03094">
    <property type="entry name" value="Mlo"/>
    <property type="match status" value="1"/>
</dbReference>
<comment type="similarity">
    <text evidence="2">Belongs to the MLO family.</text>
</comment>
<dbReference type="PANTHER" id="PTHR31942:SF82">
    <property type="entry name" value="MLO PROTEIN HOMOLOG 1"/>
    <property type="match status" value="1"/>
</dbReference>
<name>A0AAP0Q657_9MAGN</name>
<evidence type="ECO:0000256" key="7">
    <source>
        <dbReference type="ARBA" id="ARBA00023265"/>
    </source>
</evidence>
<organism evidence="10 11">
    <name type="scientific">Stephania yunnanensis</name>
    <dbReference type="NCBI Taxonomy" id="152371"/>
    <lineage>
        <taxon>Eukaryota</taxon>
        <taxon>Viridiplantae</taxon>
        <taxon>Streptophyta</taxon>
        <taxon>Embryophyta</taxon>
        <taxon>Tracheophyta</taxon>
        <taxon>Spermatophyta</taxon>
        <taxon>Magnoliopsida</taxon>
        <taxon>Ranunculales</taxon>
        <taxon>Menispermaceae</taxon>
        <taxon>Menispermoideae</taxon>
        <taxon>Cissampelideae</taxon>
        <taxon>Stephania</taxon>
    </lineage>
</organism>
<dbReference type="AlphaFoldDB" id="A0AAP0Q657"/>
<dbReference type="PANTHER" id="PTHR31942">
    <property type="entry name" value="MLO-LIKE PROTEIN 1"/>
    <property type="match status" value="1"/>
</dbReference>
<comment type="subcellular location">
    <subcellularLocation>
        <location evidence="1">Membrane</location>
        <topology evidence="1">Multi-pass membrane protein</topology>
    </subcellularLocation>
</comment>
<keyword evidence="11" id="KW-1185">Reference proteome</keyword>
<evidence type="ECO:0000256" key="8">
    <source>
        <dbReference type="SAM" id="MobiDB-lite"/>
    </source>
</evidence>
<keyword evidence="5 9" id="KW-1133">Transmembrane helix</keyword>
<comment type="caution">
    <text evidence="10">The sequence shown here is derived from an EMBL/GenBank/DDBJ whole genome shotgun (WGS) entry which is preliminary data.</text>
</comment>
<protein>
    <recommendedName>
        <fullName evidence="12">MLO-like protein</fullName>
    </recommendedName>
</protein>
<sequence>MDCCFLKAVFWFNNKSGLLDHAPRIHQLQAHLAPNSKFNFHKYIKRSLEDDFKVVVGISIPLWGFAFLFLLLNVYKWYTLTWISLVPLIILLLVGTKLELVIMEMAQQIQDRTTVVKGAPTVEPSNKLFWFNRPEWILFLIHFTLFQNAFQMAYFLHTWYEFGLRSCFHENLALIIPRVSLGVALQFLCSYITFPLYALVTQMGSHMKKAIFEEQTAKALAKWRKAAKERKKMRRAGGEMSSGFMSGENTPSIGSSPVHLLHKYKTTSVDIESVPNSPRSYQSETDLSETELPSPVAARHDRLPRRQENQNADADQIHNGDFSFVKL</sequence>
<keyword evidence="7" id="KW-0568">Pathogenesis-related protein</keyword>
<feature type="transmembrane region" description="Helical" evidence="9">
    <location>
        <begin position="52"/>
        <end position="71"/>
    </location>
</feature>
<feature type="transmembrane region" description="Helical" evidence="9">
    <location>
        <begin position="175"/>
        <end position="200"/>
    </location>
</feature>
<gene>
    <name evidence="10" type="ORF">Syun_005643</name>
</gene>
<accession>A0AAP0Q657</accession>
<evidence type="ECO:0000256" key="5">
    <source>
        <dbReference type="ARBA" id="ARBA00022989"/>
    </source>
</evidence>
<keyword evidence="3 9" id="KW-0812">Transmembrane</keyword>
<evidence type="ECO:0000256" key="1">
    <source>
        <dbReference type="ARBA" id="ARBA00004141"/>
    </source>
</evidence>
<evidence type="ECO:0000256" key="9">
    <source>
        <dbReference type="SAM" id="Phobius"/>
    </source>
</evidence>
<proteinExistence type="inferred from homology"/>
<keyword evidence="4" id="KW-0611">Plant defense</keyword>
<feature type="compositionally biased region" description="Basic and acidic residues" evidence="8">
    <location>
        <begin position="298"/>
        <end position="308"/>
    </location>
</feature>
<evidence type="ECO:0000313" key="11">
    <source>
        <dbReference type="Proteomes" id="UP001420932"/>
    </source>
</evidence>
<feature type="transmembrane region" description="Helical" evidence="9">
    <location>
        <begin position="77"/>
        <end position="95"/>
    </location>
</feature>
<dbReference type="EMBL" id="JBBNAF010000002">
    <property type="protein sequence ID" value="KAK9164741.1"/>
    <property type="molecule type" value="Genomic_DNA"/>
</dbReference>
<dbReference type="Proteomes" id="UP001420932">
    <property type="component" value="Unassembled WGS sequence"/>
</dbReference>
<evidence type="ECO:0000313" key="10">
    <source>
        <dbReference type="EMBL" id="KAK9164741.1"/>
    </source>
</evidence>
<dbReference type="InterPro" id="IPR004326">
    <property type="entry name" value="Mlo"/>
</dbReference>
<evidence type="ECO:0000256" key="4">
    <source>
        <dbReference type="ARBA" id="ARBA00022821"/>
    </source>
</evidence>